<evidence type="ECO:0000259" key="1">
    <source>
        <dbReference type="PROSITE" id="PS50995"/>
    </source>
</evidence>
<dbReference type="Gene3D" id="1.10.10.10">
    <property type="entry name" value="Winged helix-like DNA-binding domain superfamily/Winged helix DNA-binding domain"/>
    <property type="match status" value="1"/>
</dbReference>
<dbReference type="SMART" id="SM00347">
    <property type="entry name" value="HTH_MARR"/>
    <property type="match status" value="1"/>
</dbReference>
<dbReference type="InterPro" id="IPR039422">
    <property type="entry name" value="MarR/SlyA-like"/>
</dbReference>
<reference evidence="2" key="1">
    <citation type="journal article" date="2014" name="Int. J. Syst. Evol. Microbiol.">
        <title>Complete genome sequence of Corynebacterium casei LMG S-19264T (=DSM 44701T), isolated from a smear-ripened cheese.</title>
        <authorList>
            <consortium name="US DOE Joint Genome Institute (JGI-PGF)"/>
            <person name="Walter F."/>
            <person name="Albersmeier A."/>
            <person name="Kalinowski J."/>
            <person name="Ruckert C."/>
        </authorList>
    </citation>
    <scope>NUCLEOTIDE SEQUENCE</scope>
    <source>
        <strain evidence="2">CGMCC 1.12919</strain>
    </source>
</reference>
<protein>
    <submittedName>
        <fullName evidence="2">Transcriptional regulator</fullName>
    </submittedName>
</protein>
<dbReference type="PRINTS" id="PR00598">
    <property type="entry name" value="HTHMARR"/>
</dbReference>
<dbReference type="InterPro" id="IPR036388">
    <property type="entry name" value="WH-like_DNA-bd_sf"/>
</dbReference>
<feature type="domain" description="HTH marR-type" evidence="1">
    <location>
        <begin position="27"/>
        <end position="157"/>
    </location>
</feature>
<dbReference type="AlphaFoldDB" id="A0A916UC87"/>
<sequence>MSRVGLGTAAPLAGATAAAAAPTYRLDDQTGFLLRQANQRHAAIFAEGIGCDLTQTQWAAVSKLAETGPVSQNRLGRMTAMDAATIKGVIDRLRLRGLIESRADRNDGRRLLVGLTEAGRALVTATVPHALAVTEATLVPLTADERRMLAALLRKLA</sequence>
<reference evidence="2" key="2">
    <citation type="submission" date="2020-09" db="EMBL/GenBank/DDBJ databases">
        <authorList>
            <person name="Sun Q."/>
            <person name="Zhou Y."/>
        </authorList>
    </citation>
    <scope>NUCLEOTIDE SEQUENCE</scope>
    <source>
        <strain evidence="2">CGMCC 1.12919</strain>
    </source>
</reference>
<dbReference type="RefSeq" id="WP_188609624.1">
    <property type="nucleotide sequence ID" value="NZ_BMGG01000004.1"/>
</dbReference>
<dbReference type="PANTHER" id="PTHR33164">
    <property type="entry name" value="TRANSCRIPTIONAL REGULATOR, MARR FAMILY"/>
    <property type="match status" value="1"/>
</dbReference>
<keyword evidence="3" id="KW-1185">Reference proteome</keyword>
<dbReference type="SUPFAM" id="SSF46785">
    <property type="entry name" value="Winged helix' DNA-binding domain"/>
    <property type="match status" value="1"/>
</dbReference>
<name>A0A916UC87_9HYPH</name>
<comment type="caution">
    <text evidence="2">The sequence shown here is derived from an EMBL/GenBank/DDBJ whole genome shotgun (WGS) entry which is preliminary data.</text>
</comment>
<dbReference type="InterPro" id="IPR036390">
    <property type="entry name" value="WH_DNA-bd_sf"/>
</dbReference>
<dbReference type="PANTHER" id="PTHR33164:SF95">
    <property type="entry name" value="TRANSCRIPTIONAL REGULATOR"/>
    <property type="match status" value="1"/>
</dbReference>
<gene>
    <name evidence="2" type="ORF">GCM10010994_26440</name>
</gene>
<dbReference type="InterPro" id="IPR000835">
    <property type="entry name" value="HTH_MarR-typ"/>
</dbReference>
<evidence type="ECO:0000313" key="3">
    <source>
        <dbReference type="Proteomes" id="UP000637002"/>
    </source>
</evidence>
<evidence type="ECO:0000313" key="2">
    <source>
        <dbReference type="EMBL" id="GGC66528.1"/>
    </source>
</evidence>
<dbReference type="GO" id="GO:0006950">
    <property type="term" value="P:response to stress"/>
    <property type="evidence" value="ECO:0007669"/>
    <property type="project" value="TreeGrafter"/>
</dbReference>
<dbReference type="EMBL" id="BMGG01000004">
    <property type="protein sequence ID" value="GGC66528.1"/>
    <property type="molecule type" value="Genomic_DNA"/>
</dbReference>
<dbReference type="Proteomes" id="UP000637002">
    <property type="component" value="Unassembled WGS sequence"/>
</dbReference>
<dbReference type="Pfam" id="PF01047">
    <property type="entry name" value="MarR"/>
    <property type="match status" value="1"/>
</dbReference>
<dbReference type="PROSITE" id="PS50995">
    <property type="entry name" value="HTH_MARR_2"/>
    <property type="match status" value="1"/>
</dbReference>
<accession>A0A916UC87</accession>
<proteinExistence type="predicted"/>
<organism evidence="2 3">
    <name type="scientific">Chelatococcus reniformis</name>
    <dbReference type="NCBI Taxonomy" id="1494448"/>
    <lineage>
        <taxon>Bacteria</taxon>
        <taxon>Pseudomonadati</taxon>
        <taxon>Pseudomonadota</taxon>
        <taxon>Alphaproteobacteria</taxon>
        <taxon>Hyphomicrobiales</taxon>
        <taxon>Chelatococcaceae</taxon>
        <taxon>Chelatococcus</taxon>
    </lineage>
</organism>
<dbReference type="GO" id="GO:0003700">
    <property type="term" value="F:DNA-binding transcription factor activity"/>
    <property type="evidence" value="ECO:0007669"/>
    <property type="project" value="InterPro"/>
</dbReference>